<keyword evidence="5" id="KW-0238">DNA-binding</keyword>
<dbReference type="GO" id="GO:0008270">
    <property type="term" value="F:zinc ion binding"/>
    <property type="evidence" value="ECO:0007669"/>
    <property type="project" value="InterPro"/>
</dbReference>
<dbReference type="GO" id="GO:0005634">
    <property type="term" value="C:nucleus"/>
    <property type="evidence" value="ECO:0007669"/>
    <property type="project" value="UniProtKB-SubCell"/>
</dbReference>
<dbReference type="InterPro" id="IPR051615">
    <property type="entry name" value="Transcr_Regulatory_Elem"/>
</dbReference>
<gene>
    <name evidence="9" type="ORF">CcCBS67573_g09714</name>
</gene>
<dbReference type="SUPFAM" id="SSF57701">
    <property type="entry name" value="Zn2/Cys6 DNA-binding domain"/>
    <property type="match status" value="1"/>
</dbReference>
<sequence>MPQPRPRNHHAGIGTATNTTTTAARLQPLRRPRTACTRCSNTHKKCDSQMPKCSRCRELNTHCEYENMLHLETPISIGNLSVEDPDMMPTMQDWVVVYNYLRSGGQSLWAMLDPVKFLQSFLSEPPFLRYAVCAVAAHQRLPKVSGRVSLAYFNRAKQAVKKRSDVSIKMIQALFCLSSFATSNGQPDLSKPYFVKAIPMLFQLRLHVDPDDSPWLTHLNLSEEDKNERRMTFWTLFQCVQVVQMITINRGEFYAMPGNSVKFAKQVALDTVAKLPVTLPKTATVCYLTLITNVMVEMAILHSKAPASAMELLVGSAAVLLDRRLAIAKEHIPETLLVSEPSVLFQMVEANPSTPIIHIAITTILYNSALCILHRPRLYLTAYLSLTSPLLLNPDNLMILLTLLEVCLSAAERIATINSWILHRSKSGKDNDAGLFSKKMWQKHSLLSFGLFEAAVVLWFVTCKTNPFWWRNTQEHDDDTLLSDKNSLYVLRMTHSDRQRLRSSVMDILRTYEDLEGTLSSEENAAQSNMATPFITCISAMLREMEQVELNIQAGLPFNSEAKRSSSSSNRDDVEDLVLGVTVMSFGEEESIEPYKGTPWAFLGLLGADVMGYIKWAAYEEGWREFWRTLPD</sequence>
<dbReference type="PROSITE" id="PS50048">
    <property type="entry name" value="ZN2_CY6_FUNGAL_2"/>
    <property type="match status" value="1"/>
</dbReference>
<evidence type="ECO:0000256" key="7">
    <source>
        <dbReference type="ARBA" id="ARBA00023242"/>
    </source>
</evidence>
<evidence type="ECO:0000256" key="1">
    <source>
        <dbReference type="ARBA" id="ARBA00004123"/>
    </source>
</evidence>
<keyword evidence="2" id="KW-0479">Metal-binding</keyword>
<evidence type="ECO:0000256" key="3">
    <source>
        <dbReference type="ARBA" id="ARBA00022833"/>
    </source>
</evidence>
<dbReference type="GO" id="GO:0003677">
    <property type="term" value="F:DNA binding"/>
    <property type="evidence" value="ECO:0007669"/>
    <property type="project" value="UniProtKB-KW"/>
</dbReference>
<accession>A0A507DQD3</accession>
<feature type="domain" description="Zn(2)-C6 fungal-type" evidence="8">
    <location>
        <begin position="35"/>
        <end position="65"/>
    </location>
</feature>
<keyword evidence="6" id="KW-0804">Transcription</keyword>
<keyword evidence="10" id="KW-1185">Reference proteome</keyword>
<dbReference type="GO" id="GO:0006351">
    <property type="term" value="P:DNA-templated transcription"/>
    <property type="evidence" value="ECO:0007669"/>
    <property type="project" value="InterPro"/>
</dbReference>
<evidence type="ECO:0000313" key="10">
    <source>
        <dbReference type="Proteomes" id="UP000320333"/>
    </source>
</evidence>
<dbReference type="Gene3D" id="4.10.240.10">
    <property type="entry name" value="Zn(2)-C6 fungal-type DNA-binding domain"/>
    <property type="match status" value="1"/>
</dbReference>
<dbReference type="InterPro" id="IPR036864">
    <property type="entry name" value="Zn2-C6_fun-type_DNA-bd_sf"/>
</dbReference>
<dbReference type="SMART" id="SM00066">
    <property type="entry name" value="GAL4"/>
    <property type="match status" value="1"/>
</dbReference>
<evidence type="ECO:0000256" key="2">
    <source>
        <dbReference type="ARBA" id="ARBA00022723"/>
    </source>
</evidence>
<dbReference type="EMBL" id="QEAP01000955">
    <property type="protein sequence ID" value="TPX53387.1"/>
    <property type="molecule type" value="Genomic_DNA"/>
</dbReference>
<comment type="subcellular location">
    <subcellularLocation>
        <location evidence="1">Nucleus</location>
    </subcellularLocation>
</comment>
<dbReference type="Proteomes" id="UP000320333">
    <property type="component" value="Unassembled WGS sequence"/>
</dbReference>
<name>A0A507DQD3_9FUNG</name>
<protein>
    <recommendedName>
        <fullName evidence="8">Zn(2)-C6 fungal-type domain-containing protein</fullName>
    </recommendedName>
</protein>
<dbReference type="Pfam" id="PF04082">
    <property type="entry name" value="Fungal_trans"/>
    <property type="match status" value="1"/>
</dbReference>
<dbReference type="STRING" id="246404.A0A507DQD3"/>
<dbReference type="PANTHER" id="PTHR31313:SF81">
    <property type="entry name" value="TY1 ENHANCER ACTIVATOR"/>
    <property type="match status" value="1"/>
</dbReference>
<evidence type="ECO:0000256" key="5">
    <source>
        <dbReference type="ARBA" id="ARBA00023125"/>
    </source>
</evidence>
<dbReference type="Pfam" id="PF00172">
    <property type="entry name" value="Zn_clus"/>
    <property type="match status" value="1"/>
</dbReference>
<comment type="caution">
    <text evidence="9">The sequence shown here is derived from an EMBL/GenBank/DDBJ whole genome shotgun (WGS) entry which is preliminary data.</text>
</comment>
<evidence type="ECO:0000313" key="9">
    <source>
        <dbReference type="EMBL" id="TPX53387.1"/>
    </source>
</evidence>
<dbReference type="InterPro" id="IPR001138">
    <property type="entry name" value="Zn2Cys6_DnaBD"/>
</dbReference>
<dbReference type="PANTHER" id="PTHR31313">
    <property type="entry name" value="TY1 ENHANCER ACTIVATOR"/>
    <property type="match status" value="1"/>
</dbReference>
<evidence type="ECO:0000256" key="6">
    <source>
        <dbReference type="ARBA" id="ARBA00023163"/>
    </source>
</evidence>
<organism evidence="9 10">
    <name type="scientific">Chytriomyces confervae</name>
    <dbReference type="NCBI Taxonomy" id="246404"/>
    <lineage>
        <taxon>Eukaryota</taxon>
        <taxon>Fungi</taxon>
        <taxon>Fungi incertae sedis</taxon>
        <taxon>Chytridiomycota</taxon>
        <taxon>Chytridiomycota incertae sedis</taxon>
        <taxon>Chytridiomycetes</taxon>
        <taxon>Chytridiales</taxon>
        <taxon>Chytriomycetaceae</taxon>
        <taxon>Chytriomyces</taxon>
    </lineage>
</organism>
<dbReference type="InterPro" id="IPR007219">
    <property type="entry name" value="XnlR_reg_dom"/>
</dbReference>
<dbReference type="PROSITE" id="PS00463">
    <property type="entry name" value="ZN2_CY6_FUNGAL_1"/>
    <property type="match status" value="1"/>
</dbReference>
<proteinExistence type="predicted"/>
<dbReference type="GO" id="GO:0000981">
    <property type="term" value="F:DNA-binding transcription factor activity, RNA polymerase II-specific"/>
    <property type="evidence" value="ECO:0007669"/>
    <property type="project" value="InterPro"/>
</dbReference>
<evidence type="ECO:0000256" key="4">
    <source>
        <dbReference type="ARBA" id="ARBA00023015"/>
    </source>
</evidence>
<dbReference type="AlphaFoldDB" id="A0A507DQD3"/>
<keyword evidence="3" id="KW-0862">Zinc</keyword>
<reference evidence="9 10" key="1">
    <citation type="journal article" date="2019" name="Sci. Rep.">
        <title>Comparative genomics of chytrid fungi reveal insights into the obligate biotrophic and pathogenic lifestyle of Synchytrium endobioticum.</title>
        <authorList>
            <person name="van de Vossenberg B.T.L.H."/>
            <person name="Warris S."/>
            <person name="Nguyen H.D.T."/>
            <person name="van Gent-Pelzer M.P.E."/>
            <person name="Joly D.L."/>
            <person name="van de Geest H.C."/>
            <person name="Bonants P.J.M."/>
            <person name="Smith D.S."/>
            <person name="Levesque C.A."/>
            <person name="van der Lee T.A.J."/>
        </authorList>
    </citation>
    <scope>NUCLEOTIDE SEQUENCE [LARGE SCALE GENOMIC DNA]</scope>
    <source>
        <strain evidence="9 10">CBS 675.73</strain>
    </source>
</reference>
<evidence type="ECO:0000259" key="8">
    <source>
        <dbReference type="PROSITE" id="PS50048"/>
    </source>
</evidence>
<dbReference type="CDD" id="cd12148">
    <property type="entry name" value="fungal_TF_MHR"/>
    <property type="match status" value="1"/>
</dbReference>
<dbReference type="OrthoDB" id="2108015at2759"/>
<dbReference type="CDD" id="cd00067">
    <property type="entry name" value="GAL4"/>
    <property type="match status" value="1"/>
</dbReference>
<keyword evidence="4" id="KW-0805">Transcription regulation</keyword>
<keyword evidence="7" id="KW-0539">Nucleus</keyword>